<feature type="transmembrane region" description="Helical" evidence="1">
    <location>
        <begin position="367"/>
        <end position="389"/>
    </location>
</feature>
<feature type="transmembrane region" description="Helical" evidence="1">
    <location>
        <begin position="176"/>
        <end position="194"/>
    </location>
</feature>
<organism evidence="4 5">
    <name type="scientific">Neolewinella aquimaris</name>
    <dbReference type="NCBI Taxonomy" id="1835722"/>
    <lineage>
        <taxon>Bacteria</taxon>
        <taxon>Pseudomonadati</taxon>
        <taxon>Bacteroidota</taxon>
        <taxon>Saprospiria</taxon>
        <taxon>Saprospirales</taxon>
        <taxon>Lewinellaceae</taxon>
        <taxon>Neolewinella</taxon>
    </lineage>
</organism>
<evidence type="ECO:0000313" key="5">
    <source>
        <dbReference type="Proteomes" id="UP000576209"/>
    </source>
</evidence>
<comment type="caution">
    <text evidence="4">The sequence shown here is derived from an EMBL/GenBank/DDBJ whole genome shotgun (WGS) entry which is preliminary data.</text>
</comment>
<dbReference type="EMBL" id="JACIFF010000006">
    <property type="protein sequence ID" value="MBB4079834.1"/>
    <property type="molecule type" value="Genomic_DNA"/>
</dbReference>
<feature type="transmembrane region" description="Helical" evidence="1">
    <location>
        <begin position="112"/>
        <end position="131"/>
    </location>
</feature>
<dbReference type="AlphaFoldDB" id="A0A840E2M1"/>
<dbReference type="InterPro" id="IPR025105">
    <property type="entry name" value="DUF4010"/>
</dbReference>
<feature type="transmembrane region" description="Helical" evidence="1">
    <location>
        <begin position="235"/>
        <end position="253"/>
    </location>
</feature>
<keyword evidence="5" id="KW-1185">Reference proteome</keyword>
<dbReference type="Proteomes" id="UP000576209">
    <property type="component" value="Unassembled WGS sequence"/>
</dbReference>
<evidence type="ECO:0000259" key="3">
    <source>
        <dbReference type="Pfam" id="PF13194"/>
    </source>
</evidence>
<gene>
    <name evidence="4" type="ORF">GGR28_002461</name>
</gene>
<sequence>MDYTPFLHLATSLGLGLLVGLQRERANSELAGIRTFPLITLTGTLCGLLYQLVESPWILVGGLLSLCLLVVTANFVRGKSLSDDDAGVGQTTEIAILLMFLVGAFLPIGPTSVAVTTGAGVAILLSLKRTLHRVSGSMTREDVRAIMQLAAIAFIILPLLPNEEYGPYAVLNPREIWLMVVLIVGLSVTAYFIYKWAGKGVGTIAGGILGGLISSTATTVTYAKRTAGAEGAGRLAALVIFIASTVSFVRVLLEVGVVIPQHLGVIGPPMGAMVVFMALICLGLYLFNTEKDEEELPDPDNPAQLKAALIFGGLYALIIFAVAVVKDYFGQQGLYVVAIISGLTDVDAITLSLSNTIRSGGLTAERGWSLILLAALSNMVFKAGMAVVLGSRRLATYIIVATGATLGAGALVLWLWPESWVIG</sequence>
<proteinExistence type="predicted"/>
<feature type="domain" description="MgtC/SapB/SrpB/YhiD N-terminal" evidence="2">
    <location>
        <begin position="9"/>
        <end position="133"/>
    </location>
</feature>
<dbReference type="PANTHER" id="PTHR39084:SF1">
    <property type="entry name" value="DUF4010 DOMAIN-CONTAINING PROTEIN"/>
    <property type="match status" value="1"/>
</dbReference>
<dbReference type="PANTHER" id="PTHR39084">
    <property type="entry name" value="MEMBRANE PROTEIN-RELATED"/>
    <property type="match status" value="1"/>
</dbReference>
<feature type="transmembrane region" description="Helical" evidence="1">
    <location>
        <begin position="33"/>
        <end position="51"/>
    </location>
</feature>
<feature type="transmembrane region" description="Helical" evidence="1">
    <location>
        <begin position="334"/>
        <end position="355"/>
    </location>
</feature>
<feature type="transmembrane region" description="Helical" evidence="1">
    <location>
        <begin position="396"/>
        <end position="416"/>
    </location>
</feature>
<accession>A0A840E2M1</accession>
<feature type="transmembrane region" description="Helical" evidence="1">
    <location>
        <begin position="143"/>
        <end position="161"/>
    </location>
</feature>
<feature type="transmembrane region" description="Helical" evidence="1">
    <location>
        <begin position="307"/>
        <end position="325"/>
    </location>
</feature>
<reference evidence="4 5" key="1">
    <citation type="submission" date="2020-08" db="EMBL/GenBank/DDBJ databases">
        <title>Genomic Encyclopedia of Type Strains, Phase IV (KMG-IV): sequencing the most valuable type-strain genomes for metagenomic binning, comparative biology and taxonomic classification.</title>
        <authorList>
            <person name="Goeker M."/>
        </authorList>
    </citation>
    <scope>NUCLEOTIDE SEQUENCE [LARGE SCALE GENOMIC DNA]</scope>
    <source>
        <strain evidence="4 5">DSM 105137</strain>
    </source>
</reference>
<dbReference type="Pfam" id="PF02308">
    <property type="entry name" value="MgtC"/>
    <property type="match status" value="1"/>
</dbReference>
<protein>
    <submittedName>
        <fullName evidence="4">Uncharacterized membrane protein (DUF4010 family)</fullName>
    </submittedName>
</protein>
<feature type="transmembrane region" description="Helical" evidence="1">
    <location>
        <begin position="201"/>
        <end position="223"/>
    </location>
</feature>
<evidence type="ECO:0000259" key="2">
    <source>
        <dbReference type="Pfam" id="PF02308"/>
    </source>
</evidence>
<dbReference type="InterPro" id="IPR049177">
    <property type="entry name" value="MgtC_SapB_SrpB_YhiD_N"/>
</dbReference>
<dbReference type="RefSeq" id="WP_183496075.1">
    <property type="nucleotide sequence ID" value="NZ_JACIFF010000006.1"/>
</dbReference>
<dbReference type="Pfam" id="PF13194">
    <property type="entry name" value="DUF4010"/>
    <property type="match status" value="1"/>
</dbReference>
<evidence type="ECO:0000313" key="4">
    <source>
        <dbReference type="EMBL" id="MBB4079834.1"/>
    </source>
</evidence>
<keyword evidence="1" id="KW-0812">Transmembrane</keyword>
<name>A0A840E2M1_9BACT</name>
<evidence type="ECO:0000256" key="1">
    <source>
        <dbReference type="SAM" id="Phobius"/>
    </source>
</evidence>
<keyword evidence="1" id="KW-1133">Transmembrane helix</keyword>
<feature type="transmembrane region" description="Helical" evidence="1">
    <location>
        <begin position="57"/>
        <end position="76"/>
    </location>
</feature>
<feature type="domain" description="DUF4010" evidence="3">
    <location>
        <begin position="181"/>
        <end position="390"/>
    </location>
</feature>
<keyword evidence="1" id="KW-0472">Membrane</keyword>
<feature type="transmembrane region" description="Helical" evidence="1">
    <location>
        <begin position="265"/>
        <end position="287"/>
    </location>
</feature>